<dbReference type="SUPFAM" id="SSF56563">
    <property type="entry name" value="Major capsid protein gp5"/>
    <property type="match status" value="1"/>
</dbReference>
<feature type="domain" description="Phage capsid-like C-terminal" evidence="3">
    <location>
        <begin position="171"/>
        <end position="459"/>
    </location>
</feature>
<dbReference type="InterPro" id="IPR024455">
    <property type="entry name" value="Phage_capsid"/>
</dbReference>
<protein>
    <submittedName>
        <fullName evidence="4">Phage major capsid protein</fullName>
    </submittedName>
</protein>
<dbReference type="Proteomes" id="UP001596042">
    <property type="component" value="Unassembled WGS sequence"/>
</dbReference>
<name>A0ABV9H0L9_9HYPH</name>
<dbReference type="Gene3D" id="3.30.2320.10">
    <property type="entry name" value="hypothetical protein PF0899 domain"/>
    <property type="match status" value="1"/>
</dbReference>
<comment type="subcellular location">
    <subcellularLocation>
        <location evidence="1">Virion</location>
    </subcellularLocation>
</comment>
<comment type="caution">
    <text evidence="4">The sequence shown here is derived from an EMBL/GenBank/DDBJ whole genome shotgun (WGS) entry which is preliminary data.</text>
</comment>
<feature type="coiled-coil region" evidence="2">
    <location>
        <begin position="64"/>
        <end position="118"/>
    </location>
</feature>
<dbReference type="NCBIfam" id="TIGR01554">
    <property type="entry name" value="major_cap_HK97"/>
    <property type="match status" value="1"/>
</dbReference>
<dbReference type="EMBL" id="JBHSEL010000009">
    <property type="protein sequence ID" value="MFC4623837.1"/>
    <property type="molecule type" value="Genomic_DNA"/>
</dbReference>
<organism evidence="4 5">
    <name type="scientific">Daeguia caeni</name>
    <dbReference type="NCBI Taxonomy" id="439612"/>
    <lineage>
        <taxon>Bacteria</taxon>
        <taxon>Pseudomonadati</taxon>
        <taxon>Pseudomonadota</taxon>
        <taxon>Alphaproteobacteria</taxon>
        <taxon>Hyphomicrobiales</taxon>
        <taxon>Brucellaceae</taxon>
        <taxon>Daeguia</taxon>
    </lineage>
</organism>
<evidence type="ECO:0000259" key="3">
    <source>
        <dbReference type="Pfam" id="PF05065"/>
    </source>
</evidence>
<evidence type="ECO:0000256" key="2">
    <source>
        <dbReference type="SAM" id="Coils"/>
    </source>
</evidence>
<proteinExistence type="predicted"/>
<keyword evidence="2" id="KW-0175">Coiled coil</keyword>
<keyword evidence="5" id="KW-1185">Reference proteome</keyword>
<accession>A0ABV9H0L9</accession>
<dbReference type="Gene3D" id="3.30.2400.10">
    <property type="entry name" value="Major capsid protein gp5"/>
    <property type="match status" value="1"/>
</dbReference>
<evidence type="ECO:0000313" key="4">
    <source>
        <dbReference type="EMBL" id="MFC4623837.1"/>
    </source>
</evidence>
<sequence length="462" mass="49766">MPDCRHARRCRNRHARRWLPCSRHPAADRHHQIIGEPIMGIELTPRARGIHAVRADSGSTTKILAELQKTFEDFKAERDKELADIKAGMADVVQTEKVDRINAEITALQKALDETNAMLAAVKVGGVGGTTDPDKAEHAQAFDRFFRRGVDAGLRDLEVKAKLTTQSDPDGGYLVPEETEAGIDRVLGTVSTIRSLARTISISTSTYKKLVNMGGATSGWVGEEQDRPGTATPTLREIAINTGEIYAMPGATQTSLDDARIDLAAWLAEEVAIEFAEQEGAAFAHGDGINKPRGILAYDTVANASHAWGKIGFVASGKADGFVAATASANPADCLIDLYYALKSGYRNGASWLMSDATMNTVRKFKDAEGAYVWAPPSGPAQVATILGKPVHTDDNMPAVAANAFPVAFGDFGRAYLIVDRIGIRVLRDPYTAKPNVLFYTTKRVGGGVVNFEALKLLKVST</sequence>
<reference evidence="5" key="1">
    <citation type="journal article" date="2019" name="Int. J. Syst. Evol. Microbiol.">
        <title>The Global Catalogue of Microorganisms (GCM) 10K type strain sequencing project: providing services to taxonomists for standard genome sequencing and annotation.</title>
        <authorList>
            <consortium name="The Broad Institute Genomics Platform"/>
            <consortium name="The Broad Institute Genome Sequencing Center for Infectious Disease"/>
            <person name="Wu L."/>
            <person name="Ma J."/>
        </authorList>
    </citation>
    <scope>NUCLEOTIDE SEQUENCE [LARGE SCALE GENOMIC DNA]</scope>
    <source>
        <strain evidence="5">CGMCC 1.15731</strain>
    </source>
</reference>
<dbReference type="Pfam" id="PF05065">
    <property type="entry name" value="Phage_capsid"/>
    <property type="match status" value="1"/>
</dbReference>
<evidence type="ECO:0000256" key="1">
    <source>
        <dbReference type="ARBA" id="ARBA00004328"/>
    </source>
</evidence>
<dbReference type="InterPro" id="IPR054612">
    <property type="entry name" value="Phage_capsid-like_C"/>
</dbReference>
<gene>
    <name evidence="4" type="ORF">ACFO1V_01100</name>
</gene>
<evidence type="ECO:0000313" key="5">
    <source>
        <dbReference type="Proteomes" id="UP001596042"/>
    </source>
</evidence>